<dbReference type="Gene3D" id="3.40.50.1000">
    <property type="entry name" value="HAD superfamily/HAD-like"/>
    <property type="match status" value="1"/>
</dbReference>
<proteinExistence type="predicted"/>
<protein>
    <submittedName>
        <fullName evidence="1">Inorganic pyrophosphatase 1</fullName>
    </submittedName>
</protein>
<dbReference type="SUPFAM" id="SSF56784">
    <property type="entry name" value="HAD-like"/>
    <property type="match status" value="1"/>
</dbReference>
<dbReference type="PANTHER" id="PTHR20889:SF14">
    <property type="entry name" value="INORGANIC PYROPHOSPHATASE 1-LIKE"/>
    <property type="match status" value="1"/>
</dbReference>
<evidence type="ECO:0000313" key="1">
    <source>
        <dbReference type="EMBL" id="PHT66163.1"/>
    </source>
</evidence>
<reference evidence="1 2" key="1">
    <citation type="journal article" date="2014" name="Nat. Genet.">
        <title>Genome sequence of the hot pepper provides insights into the evolution of pungency in Capsicum species.</title>
        <authorList>
            <person name="Kim S."/>
            <person name="Park M."/>
            <person name="Yeom S.I."/>
            <person name="Kim Y.M."/>
            <person name="Lee J.M."/>
            <person name="Lee H.A."/>
            <person name="Seo E."/>
            <person name="Choi J."/>
            <person name="Cheong K."/>
            <person name="Kim K.T."/>
            <person name="Jung K."/>
            <person name="Lee G.W."/>
            <person name="Oh S.K."/>
            <person name="Bae C."/>
            <person name="Kim S.B."/>
            <person name="Lee H.Y."/>
            <person name="Kim S.Y."/>
            <person name="Kim M.S."/>
            <person name="Kang B.C."/>
            <person name="Jo Y.D."/>
            <person name="Yang H.B."/>
            <person name="Jeong H.J."/>
            <person name="Kang W.H."/>
            <person name="Kwon J.K."/>
            <person name="Shin C."/>
            <person name="Lim J.Y."/>
            <person name="Park J.H."/>
            <person name="Huh J.H."/>
            <person name="Kim J.S."/>
            <person name="Kim B.D."/>
            <person name="Cohen O."/>
            <person name="Paran I."/>
            <person name="Suh M.C."/>
            <person name="Lee S.B."/>
            <person name="Kim Y.K."/>
            <person name="Shin Y."/>
            <person name="Noh S.J."/>
            <person name="Park J."/>
            <person name="Seo Y.S."/>
            <person name="Kwon S.Y."/>
            <person name="Kim H.A."/>
            <person name="Park J.M."/>
            <person name="Kim H.J."/>
            <person name="Choi S.B."/>
            <person name="Bosland P.W."/>
            <person name="Reeves G."/>
            <person name="Jo S.H."/>
            <person name="Lee B.W."/>
            <person name="Cho H.T."/>
            <person name="Choi H.S."/>
            <person name="Lee M.S."/>
            <person name="Yu Y."/>
            <person name="Do Choi Y."/>
            <person name="Park B.S."/>
            <person name="van Deynze A."/>
            <person name="Ashrafi H."/>
            <person name="Hill T."/>
            <person name="Kim W.T."/>
            <person name="Pai H.S."/>
            <person name="Ahn H.K."/>
            <person name="Yeam I."/>
            <person name="Giovannoni J.J."/>
            <person name="Rose J.K."/>
            <person name="Sorensen I."/>
            <person name="Lee S.J."/>
            <person name="Kim R.W."/>
            <person name="Choi I.Y."/>
            <person name="Choi B.S."/>
            <person name="Lim J.S."/>
            <person name="Lee Y.H."/>
            <person name="Choi D."/>
        </authorList>
    </citation>
    <scope>NUCLEOTIDE SEQUENCE [LARGE SCALE GENOMIC DNA]</scope>
    <source>
        <strain evidence="2">cv. CM334</strain>
    </source>
</reference>
<dbReference type="PANTHER" id="PTHR20889">
    <property type="entry name" value="PHOSPHATASE, ORPHAN 1, 2"/>
    <property type="match status" value="1"/>
</dbReference>
<sequence length="110" mass="12526">MDTMMKEIHARGKIMQGIKEVLKWVPVIPRVVPAIKEAYALGYDLRIVSDANLFFVETILKHSGINDCFSKINTNPSYVDDEGKLRISPYYDFDHKCNNSCVLQTCARVS</sequence>
<dbReference type="InterPro" id="IPR023214">
    <property type="entry name" value="HAD_sf"/>
</dbReference>
<dbReference type="GO" id="GO:0016791">
    <property type="term" value="F:phosphatase activity"/>
    <property type="evidence" value="ECO:0000318"/>
    <property type="project" value="GO_Central"/>
</dbReference>
<dbReference type="Proteomes" id="UP000222542">
    <property type="component" value="Unassembled WGS sequence"/>
</dbReference>
<keyword evidence="2" id="KW-1185">Reference proteome</keyword>
<dbReference type="AlphaFoldDB" id="A0A2G2Y8S9"/>
<dbReference type="Pfam" id="PF06888">
    <property type="entry name" value="Put_Phosphatase"/>
    <property type="match status" value="1"/>
</dbReference>
<organism evidence="1 2">
    <name type="scientific">Capsicum annuum</name>
    <name type="common">Capsicum pepper</name>
    <dbReference type="NCBI Taxonomy" id="4072"/>
    <lineage>
        <taxon>Eukaryota</taxon>
        <taxon>Viridiplantae</taxon>
        <taxon>Streptophyta</taxon>
        <taxon>Embryophyta</taxon>
        <taxon>Tracheophyta</taxon>
        <taxon>Spermatophyta</taxon>
        <taxon>Magnoliopsida</taxon>
        <taxon>eudicotyledons</taxon>
        <taxon>Gunneridae</taxon>
        <taxon>Pentapetalae</taxon>
        <taxon>asterids</taxon>
        <taxon>lamiids</taxon>
        <taxon>Solanales</taxon>
        <taxon>Solanaceae</taxon>
        <taxon>Solanoideae</taxon>
        <taxon>Capsiceae</taxon>
        <taxon>Capsicum</taxon>
    </lineage>
</organism>
<dbReference type="EMBL" id="AYRZ02000012">
    <property type="protein sequence ID" value="PHT66163.1"/>
    <property type="molecule type" value="Genomic_DNA"/>
</dbReference>
<dbReference type="Gramene" id="PHT66163">
    <property type="protein sequence ID" value="PHT66163"/>
    <property type="gene ID" value="T459_30588"/>
</dbReference>
<reference evidence="1 2" key="2">
    <citation type="journal article" date="2017" name="Genome Biol.">
        <title>New reference genome sequences of hot pepper reveal the massive evolution of plant disease-resistance genes by retroduplication.</title>
        <authorList>
            <person name="Kim S."/>
            <person name="Park J."/>
            <person name="Yeom S.I."/>
            <person name="Kim Y.M."/>
            <person name="Seo E."/>
            <person name="Kim K.T."/>
            <person name="Kim M.S."/>
            <person name="Lee J.M."/>
            <person name="Cheong K."/>
            <person name="Shin H.S."/>
            <person name="Kim S.B."/>
            <person name="Han K."/>
            <person name="Lee J."/>
            <person name="Park M."/>
            <person name="Lee H.A."/>
            <person name="Lee H.Y."/>
            <person name="Lee Y."/>
            <person name="Oh S."/>
            <person name="Lee J.H."/>
            <person name="Choi E."/>
            <person name="Choi E."/>
            <person name="Lee S.E."/>
            <person name="Jeon J."/>
            <person name="Kim H."/>
            <person name="Choi G."/>
            <person name="Song H."/>
            <person name="Lee J."/>
            <person name="Lee S.C."/>
            <person name="Kwon J.K."/>
            <person name="Lee H.Y."/>
            <person name="Koo N."/>
            <person name="Hong Y."/>
            <person name="Kim R.W."/>
            <person name="Kang W.H."/>
            <person name="Huh J.H."/>
            <person name="Kang B.C."/>
            <person name="Yang T.J."/>
            <person name="Lee Y.H."/>
            <person name="Bennetzen J.L."/>
            <person name="Choi D."/>
        </authorList>
    </citation>
    <scope>NUCLEOTIDE SEQUENCE [LARGE SCALE GENOMIC DNA]</scope>
    <source>
        <strain evidence="2">cv. CM334</strain>
    </source>
</reference>
<dbReference type="InterPro" id="IPR036412">
    <property type="entry name" value="HAD-like_sf"/>
</dbReference>
<dbReference type="InterPro" id="IPR016965">
    <property type="entry name" value="Pase_PHOSPHO-typ"/>
</dbReference>
<evidence type="ECO:0000313" key="2">
    <source>
        <dbReference type="Proteomes" id="UP000222542"/>
    </source>
</evidence>
<name>A0A2G2Y8S9_CAPAN</name>
<dbReference type="OMA" id="HARGKIM"/>
<gene>
    <name evidence="1" type="ORF">T459_30588</name>
</gene>
<comment type="caution">
    <text evidence="1">The sequence shown here is derived from an EMBL/GenBank/DDBJ whole genome shotgun (WGS) entry which is preliminary data.</text>
</comment>
<accession>A0A2G2Y8S9</accession>